<evidence type="ECO:0000313" key="3">
    <source>
        <dbReference type="EMBL" id="PWW78524.1"/>
    </source>
</evidence>
<dbReference type="InterPro" id="IPR055915">
    <property type="entry name" value="DUF7492"/>
</dbReference>
<sequence>SPVCKPSTQSKPTTPLAGFPRLRAPPGARILARHTENGHVSRPEASDAFSGYTYWYGTSKPSSSHALQNALDWTSNGRGGKGDGRLLSRGTYDDGECAEPGNTAISRERGIGPAGQIKSCVDSFTLPDDLEIGSAYSVYWVWDFSGHFGSRNTKHVEWYTSCMDIDIVAPYG</sequence>
<protein>
    <recommendedName>
        <fullName evidence="2">DUF7492 domain-containing protein</fullName>
    </recommendedName>
</protein>
<comment type="caution">
    <text evidence="3">The sequence shown here is derived from an EMBL/GenBank/DDBJ whole genome shotgun (WGS) entry which is preliminary data.</text>
</comment>
<feature type="compositionally biased region" description="Polar residues" evidence="1">
    <location>
        <begin position="1"/>
        <end position="13"/>
    </location>
</feature>
<dbReference type="Pfam" id="PF24320">
    <property type="entry name" value="DUF7492"/>
    <property type="match status" value="1"/>
</dbReference>
<evidence type="ECO:0000313" key="4">
    <source>
        <dbReference type="Proteomes" id="UP000246991"/>
    </source>
</evidence>
<dbReference type="OrthoDB" id="64281at2759"/>
<feature type="region of interest" description="Disordered" evidence="1">
    <location>
        <begin position="1"/>
        <end position="23"/>
    </location>
</feature>
<feature type="domain" description="DUF7492" evidence="2">
    <location>
        <begin position="2"/>
        <end position="169"/>
    </location>
</feature>
<dbReference type="AlphaFoldDB" id="A0A317SW79"/>
<reference evidence="3 4" key="1">
    <citation type="submission" date="2018-03" db="EMBL/GenBank/DDBJ databases">
        <title>Genomes of Pezizomycetes fungi and the evolution of truffles.</title>
        <authorList>
            <person name="Murat C."/>
            <person name="Payen T."/>
            <person name="Noel B."/>
            <person name="Kuo A."/>
            <person name="Martin F.M."/>
        </authorList>
    </citation>
    <scope>NUCLEOTIDE SEQUENCE [LARGE SCALE GENOMIC DNA]</scope>
    <source>
        <strain evidence="3">091103-1</strain>
    </source>
</reference>
<proteinExistence type="predicted"/>
<evidence type="ECO:0000256" key="1">
    <source>
        <dbReference type="SAM" id="MobiDB-lite"/>
    </source>
</evidence>
<name>A0A317SW79_9PEZI</name>
<evidence type="ECO:0000259" key="2">
    <source>
        <dbReference type="Pfam" id="PF24320"/>
    </source>
</evidence>
<organism evidence="3 4">
    <name type="scientific">Tuber magnatum</name>
    <name type="common">white Piedmont truffle</name>
    <dbReference type="NCBI Taxonomy" id="42249"/>
    <lineage>
        <taxon>Eukaryota</taxon>
        <taxon>Fungi</taxon>
        <taxon>Dikarya</taxon>
        <taxon>Ascomycota</taxon>
        <taxon>Pezizomycotina</taxon>
        <taxon>Pezizomycetes</taxon>
        <taxon>Pezizales</taxon>
        <taxon>Tuberaceae</taxon>
        <taxon>Tuber</taxon>
    </lineage>
</organism>
<keyword evidence="4" id="KW-1185">Reference proteome</keyword>
<feature type="non-terminal residue" evidence="3">
    <location>
        <position position="1"/>
    </location>
</feature>
<gene>
    <name evidence="3" type="ORF">C7212DRAFT_27034</name>
</gene>
<accession>A0A317SW79</accession>
<feature type="non-terminal residue" evidence="3">
    <location>
        <position position="172"/>
    </location>
</feature>
<dbReference type="EMBL" id="PYWC01000015">
    <property type="protein sequence ID" value="PWW78524.1"/>
    <property type="molecule type" value="Genomic_DNA"/>
</dbReference>
<dbReference type="Proteomes" id="UP000246991">
    <property type="component" value="Unassembled WGS sequence"/>
</dbReference>